<accession>A0A1A8YXJ3</accession>
<organism evidence="1 4">
    <name type="scientific">Plasmodium ovale wallikeri</name>
    <dbReference type="NCBI Taxonomy" id="864142"/>
    <lineage>
        <taxon>Eukaryota</taxon>
        <taxon>Sar</taxon>
        <taxon>Alveolata</taxon>
        <taxon>Apicomplexa</taxon>
        <taxon>Aconoidasida</taxon>
        <taxon>Haemosporida</taxon>
        <taxon>Plasmodiidae</taxon>
        <taxon>Plasmodium</taxon>
        <taxon>Plasmodium (Plasmodium)</taxon>
    </lineage>
</organism>
<dbReference type="Proteomes" id="UP000078550">
    <property type="component" value="Unassembled WGS sequence"/>
</dbReference>
<reference evidence="1" key="2">
    <citation type="submission" date="2016-05" db="EMBL/GenBank/DDBJ databases">
        <authorList>
            <person name="Lavstsen T."/>
            <person name="Jespersen J.S."/>
        </authorList>
    </citation>
    <scope>NUCLEOTIDE SEQUENCE [LARGE SCALE GENOMIC DNA]</scope>
</reference>
<evidence type="ECO:0000313" key="4">
    <source>
        <dbReference type="Proteomes" id="UP000078555"/>
    </source>
</evidence>
<keyword evidence="4" id="KW-1185">Reference proteome</keyword>
<dbReference type="EMBL" id="FLRD01000092">
    <property type="protein sequence ID" value="SBT36252.1"/>
    <property type="molecule type" value="Genomic_DNA"/>
</dbReference>
<dbReference type="Proteomes" id="UP000078555">
    <property type="component" value="Unassembled WGS sequence"/>
</dbReference>
<evidence type="ECO:0000313" key="3">
    <source>
        <dbReference type="Proteomes" id="UP000078550"/>
    </source>
</evidence>
<proteinExistence type="predicted"/>
<dbReference type="EMBL" id="FLRE01000121">
    <property type="protein sequence ID" value="SBT36645.1"/>
    <property type="molecule type" value="Genomic_DNA"/>
</dbReference>
<dbReference type="AlphaFoldDB" id="A0A1A8YXJ3"/>
<name>A0A1A8YXJ3_PLAOA</name>
<protein>
    <submittedName>
        <fullName evidence="1">Uncharacterized protein</fullName>
    </submittedName>
</protein>
<evidence type="ECO:0000313" key="1">
    <source>
        <dbReference type="EMBL" id="SBT36252.1"/>
    </source>
</evidence>
<evidence type="ECO:0000313" key="2">
    <source>
        <dbReference type="EMBL" id="SBT36645.1"/>
    </source>
</evidence>
<gene>
    <name evidence="1" type="ORF">POVWA1_031520</name>
    <name evidence="2" type="ORF">POVWA2_031240</name>
</gene>
<reference evidence="3 4" key="1">
    <citation type="submission" date="2016-05" db="EMBL/GenBank/DDBJ databases">
        <authorList>
            <person name="Naeem Raeece"/>
        </authorList>
    </citation>
    <scope>NUCLEOTIDE SEQUENCE [LARGE SCALE GENOMIC DNA]</scope>
</reference>
<sequence>MHARTYEAVVHERGVIRIAFSHERAKKIPLPLPHTTHSSLHFCDAIFDRVNFSYSPRYTQIEKEKRVTVVPHLSAQ</sequence>